<name>A0A2M7E9A3_9BACT</name>
<keyword evidence="4 6" id="KW-1133">Transmembrane helix</keyword>
<feature type="transmembrane region" description="Helical" evidence="6">
    <location>
        <begin position="37"/>
        <end position="57"/>
    </location>
</feature>
<dbReference type="AlphaFoldDB" id="A0A2M7E9A3"/>
<dbReference type="EMBL" id="PETL01000137">
    <property type="protein sequence ID" value="PIV64322.1"/>
    <property type="molecule type" value="Genomic_DNA"/>
</dbReference>
<dbReference type="Proteomes" id="UP000228886">
    <property type="component" value="Unassembled WGS sequence"/>
</dbReference>
<proteinExistence type="predicted"/>
<keyword evidence="2" id="KW-1003">Cell membrane</keyword>
<evidence type="ECO:0000313" key="8">
    <source>
        <dbReference type="Proteomes" id="UP000228886"/>
    </source>
</evidence>
<feature type="transmembrane region" description="Helical" evidence="6">
    <location>
        <begin position="282"/>
        <end position="305"/>
    </location>
</feature>
<keyword evidence="3 6" id="KW-0812">Transmembrane</keyword>
<evidence type="ECO:0000256" key="3">
    <source>
        <dbReference type="ARBA" id="ARBA00022692"/>
    </source>
</evidence>
<protein>
    <recommendedName>
        <fullName evidence="9">Flippase-like domain-containing protein</fullName>
    </recommendedName>
</protein>
<comment type="subcellular location">
    <subcellularLocation>
        <location evidence="1">Cell membrane</location>
        <topology evidence="1">Multi-pass membrane protein</topology>
    </subcellularLocation>
</comment>
<feature type="transmembrane region" description="Helical" evidence="6">
    <location>
        <begin position="7"/>
        <end position="25"/>
    </location>
</feature>
<feature type="transmembrane region" description="Helical" evidence="6">
    <location>
        <begin position="241"/>
        <end position="262"/>
    </location>
</feature>
<feature type="transmembrane region" description="Helical" evidence="6">
    <location>
        <begin position="213"/>
        <end position="234"/>
    </location>
</feature>
<dbReference type="Pfam" id="PF03706">
    <property type="entry name" value="LPG_synthase_TM"/>
    <property type="match status" value="1"/>
</dbReference>
<gene>
    <name evidence="7" type="ORF">COS11_02725</name>
</gene>
<evidence type="ECO:0000256" key="2">
    <source>
        <dbReference type="ARBA" id="ARBA00022475"/>
    </source>
</evidence>
<dbReference type="PANTHER" id="PTHR40277">
    <property type="entry name" value="BLL5419 PROTEIN"/>
    <property type="match status" value="1"/>
</dbReference>
<feature type="transmembrane region" description="Helical" evidence="6">
    <location>
        <begin position="149"/>
        <end position="167"/>
    </location>
</feature>
<keyword evidence="5 6" id="KW-0472">Membrane</keyword>
<evidence type="ECO:0000256" key="6">
    <source>
        <dbReference type="SAM" id="Phobius"/>
    </source>
</evidence>
<sequence>MKKGFFFLLRIFISFSLFFILLKFVNLNQFIQVLKEANRGILLLIILLNLIIVPFISYRWQIILSSQKLFVRLLSLIRLTFIGMFFNNFLPTAAGGDLIKGCYLVKGSDSRKIDLGASVLFDRIVGTISIIIMGLIATLLYYKKLSLQAILFIFLLSIFTLFLILFLRNEKIAKTFSRLLRFHKYKTLDTQSRRIYERFHRYAHSQGMLAKSIGISFITQIFSILMNYLIIISLGGKVSPFILFVYIPLIWVFSLFPSINGLGIREGAYVYFFKGIIGKETAFALSILVLALIFLNGIIGGIIHLTMGGKVKINQES</sequence>
<evidence type="ECO:0000256" key="4">
    <source>
        <dbReference type="ARBA" id="ARBA00022989"/>
    </source>
</evidence>
<evidence type="ECO:0008006" key="9">
    <source>
        <dbReference type="Google" id="ProtNLM"/>
    </source>
</evidence>
<feature type="transmembrane region" description="Helical" evidence="6">
    <location>
        <begin position="124"/>
        <end position="142"/>
    </location>
</feature>
<accession>A0A2M7E9A3</accession>
<dbReference type="GO" id="GO:0005886">
    <property type="term" value="C:plasma membrane"/>
    <property type="evidence" value="ECO:0007669"/>
    <property type="project" value="UniProtKB-SubCell"/>
</dbReference>
<evidence type="ECO:0000256" key="5">
    <source>
        <dbReference type="ARBA" id="ARBA00023136"/>
    </source>
</evidence>
<dbReference type="NCBIfam" id="TIGR00374">
    <property type="entry name" value="flippase-like domain"/>
    <property type="match status" value="1"/>
</dbReference>
<comment type="caution">
    <text evidence="7">The sequence shown here is derived from an EMBL/GenBank/DDBJ whole genome shotgun (WGS) entry which is preliminary data.</text>
</comment>
<dbReference type="PANTHER" id="PTHR40277:SF1">
    <property type="entry name" value="BLL5419 PROTEIN"/>
    <property type="match status" value="1"/>
</dbReference>
<evidence type="ECO:0000256" key="1">
    <source>
        <dbReference type="ARBA" id="ARBA00004651"/>
    </source>
</evidence>
<reference evidence="8" key="1">
    <citation type="submission" date="2017-09" db="EMBL/GenBank/DDBJ databases">
        <title>Depth-based differentiation of microbial function through sediment-hosted aquifers and enrichment of novel symbionts in the deep terrestrial subsurface.</title>
        <authorList>
            <person name="Probst A.J."/>
            <person name="Ladd B."/>
            <person name="Jarett J.K."/>
            <person name="Geller-Mcgrath D.E."/>
            <person name="Sieber C.M.K."/>
            <person name="Emerson J.B."/>
            <person name="Anantharaman K."/>
            <person name="Thomas B.C."/>
            <person name="Malmstrom R."/>
            <person name="Stieglmeier M."/>
            <person name="Klingl A."/>
            <person name="Woyke T."/>
            <person name="Ryan C.M."/>
            <person name="Banfield J.F."/>
        </authorList>
    </citation>
    <scope>NUCLEOTIDE SEQUENCE [LARGE SCALE GENOMIC DNA]</scope>
</reference>
<organism evidence="7 8">
    <name type="scientific">bacterium (Candidatus Ratteibacteria) CG01_land_8_20_14_3_00_40_19</name>
    <dbReference type="NCBI Taxonomy" id="2014290"/>
    <lineage>
        <taxon>Bacteria</taxon>
        <taxon>Candidatus Ratteibacteria</taxon>
    </lineage>
</organism>
<feature type="transmembrane region" description="Helical" evidence="6">
    <location>
        <begin position="69"/>
        <end position="90"/>
    </location>
</feature>
<evidence type="ECO:0000313" key="7">
    <source>
        <dbReference type="EMBL" id="PIV64322.1"/>
    </source>
</evidence>
<dbReference type="InterPro" id="IPR022791">
    <property type="entry name" value="L-PG_synthase/AglD"/>
</dbReference>